<feature type="transmembrane region" description="Helical" evidence="6">
    <location>
        <begin position="93"/>
        <end position="115"/>
    </location>
</feature>
<evidence type="ECO:0000259" key="8">
    <source>
        <dbReference type="Pfam" id="PF01292"/>
    </source>
</evidence>
<feature type="transmembrane region" description="Helical" evidence="6">
    <location>
        <begin position="160"/>
        <end position="179"/>
    </location>
</feature>
<dbReference type="Gene3D" id="1.20.950.20">
    <property type="entry name" value="Transmembrane di-heme cytochromes, Chain C"/>
    <property type="match status" value="1"/>
</dbReference>
<dbReference type="SUPFAM" id="SSF56524">
    <property type="entry name" value="Oxidoreductase molybdopterin-binding domain"/>
    <property type="match status" value="1"/>
</dbReference>
<evidence type="ECO:0000259" key="7">
    <source>
        <dbReference type="Pfam" id="PF00174"/>
    </source>
</evidence>
<evidence type="ECO:0000256" key="6">
    <source>
        <dbReference type="SAM" id="Phobius"/>
    </source>
</evidence>
<reference evidence="9" key="1">
    <citation type="submission" date="2023-07" db="EMBL/GenBank/DDBJ databases">
        <title>Sequencing the genomes of 1000 actinobacteria strains.</title>
        <authorList>
            <person name="Klenk H.-P."/>
        </authorList>
    </citation>
    <scope>NUCLEOTIDE SEQUENCE</scope>
    <source>
        <strain evidence="9">DSM 107476</strain>
    </source>
</reference>
<dbReference type="RefSeq" id="WP_290198056.1">
    <property type="nucleotide sequence ID" value="NZ_CP047654.1"/>
</dbReference>
<dbReference type="InterPro" id="IPR016174">
    <property type="entry name" value="Di-haem_cyt_TM"/>
</dbReference>
<feature type="transmembrane region" description="Helical" evidence="6">
    <location>
        <begin position="200"/>
        <end position="224"/>
    </location>
</feature>
<keyword evidence="3 6" id="KW-0812">Transmembrane</keyword>
<dbReference type="Gene3D" id="3.90.420.10">
    <property type="entry name" value="Oxidoreductase, molybdopterin-binding domain"/>
    <property type="match status" value="1"/>
</dbReference>
<dbReference type="Pfam" id="PF00174">
    <property type="entry name" value="Oxidored_molyb"/>
    <property type="match status" value="1"/>
</dbReference>
<keyword evidence="10" id="KW-1185">Reference proteome</keyword>
<dbReference type="PANTHER" id="PTHR43032">
    <property type="entry name" value="PROTEIN-METHIONINE-SULFOXIDE REDUCTASE"/>
    <property type="match status" value="1"/>
</dbReference>
<feature type="domain" description="Oxidoreductase molybdopterin-binding" evidence="7">
    <location>
        <begin position="331"/>
        <end position="476"/>
    </location>
</feature>
<keyword evidence="5 6" id="KW-0472">Membrane</keyword>
<evidence type="ECO:0000256" key="5">
    <source>
        <dbReference type="ARBA" id="ARBA00023136"/>
    </source>
</evidence>
<dbReference type="Pfam" id="PF01292">
    <property type="entry name" value="Ni_hydr_CYTB"/>
    <property type="match status" value="1"/>
</dbReference>
<evidence type="ECO:0000313" key="10">
    <source>
        <dbReference type="Proteomes" id="UP001180840"/>
    </source>
</evidence>
<accession>A0ABU1ZVZ5</accession>
<dbReference type="Proteomes" id="UP001180840">
    <property type="component" value="Unassembled WGS sequence"/>
</dbReference>
<keyword evidence="2" id="KW-1003">Cell membrane</keyword>
<evidence type="ECO:0000256" key="3">
    <source>
        <dbReference type="ARBA" id="ARBA00022692"/>
    </source>
</evidence>
<feature type="transmembrane region" description="Helical" evidence="6">
    <location>
        <begin position="127"/>
        <end position="148"/>
    </location>
</feature>
<dbReference type="InterPro" id="IPR011577">
    <property type="entry name" value="Cyt_b561_bac/Ni-Hgenase"/>
</dbReference>
<evidence type="ECO:0000256" key="2">
    <source>
        <dbReference type="ARBA" id="ARBA00022475"/>
    </source>
</evidence>
<keyword evidence="4 6" id="KW-1133">Transmembrane helix</keyword>
<proteinExistence type="predicted"/>
<comment type="caution">
    <text evidence="9">The sequence shown here is derived from an EMBL/GenBank/DDBJ whole genome shotgun (WGS) entry which is preliminary data.</text>
</comment>
<organism evidence="9 10">
    <name type="scientific">Corynebacterium guangdongense</name>
    <dbReference type="NCBI Taxonomy" id="1783348"/>
    <lineage>
        <taxon>Bacteria</taxon>
        <taxon>Bacillati</taxon>
        <taxon>Actinomycetota</taxon>
        <taxon>Actinomycetes</taxon>
        <taxon>Mycobacteriales</taxon>
        <taxon>Corynebacteriaceae</taxon>
        <taxon>Corynebacterium</taxon>
    </lineage>
</organism>
<evidence type="ECO:0000313" key="9">
    <source>
        <dbReference type="EMBL" id="MDR7329085.1"/>
    </source>
</evidence>
<dbReference type="InterPro" id="IPR036374">
    <property type="entry name" value="OxRdtase_Mopterin-bd_sf"/>
</dbReference>
<feature type="transmembrane region" description="Helical" evidence="6">
    <location>
        <begin position="244"/>
        <end position="264"/>
    </location>
</feature>
<gene>
    <name evidence="9" type="ORF">J2S39_000761</name>
</gene>
<name>A0ABU1ZVZ5_9CORY</name>
<evidence type="ECO:0000256" key="1">
    <source>
        <dbReference type="ARBA" id="ARBA00004651"/>
    </source>
</evidence>
<protein>
    <submittedName>
        <fullName evidence="9">Thiosulfate reductase cytochrome b subunit</fullName>
    </submittedName>
</protein>
<dbReference type="EMBL" id="JAVDXZ010000001">
    <property type="protein sequence ID" value="MDR7329085.1"/>
    <property type="molecule type" value="Genomic_DNA"/>
</dbReference>
<sequence length="500" mass="57142">MDSALLMEYPWWLRVEHFVNIIFISLFIRSGIEILGTYPKLHRSIHTPLGGAWAQFTVQEKRKRKYFPVSGEYDDYHPAISLPGHGDLGQGRYWHFISVVLWVTLMFGYWVLLLVTGQWRRYWPEDLSVFGQAWNDLVSYMAFVVPPAMEGYPFNAIQQLSYGFVVLILPLWMMVTGAFQSPAINNHFPRISKAMGGRQVIRTLHFWGLMAYLIFVVIHVAMVVLHGWGAETAKMVFGDEGNPVVAGIIYIVGLLFIVWINVWATKTSTNNPKLIERVQNALVRPLTRTLRKLPSRQFDSRQEVTPWGEHRSSGMPPSSEEYAALVCNDYEEDFVLEIGGFVERPMRLTLADLAEISQGHAQTTVHHCVQGFSSVGRWNGVKLSDLIELAKPLDGWSDVNVLSFQNMTRDDDLYSGSYYYETMPREEALQPQTLIAIGYDGRELPMKSGAPCRLRLETSTGFRSAKWIERIEITNRFDIIGNGMGGFFEDTDSYDRLQMI</sequence>
<dbReference type="InterPro" id="IPR000572">
    <property type="entry name" value="OxRdtase_Mopterin-bd_dom"/>
</dbReference>
<feature type="domain" description="Cytochrome b561 bacterial/Ni-hydrogenase" evidence="8">
    <location>
        <begin position="9"/>
        <end position="238"/>
    </location>
</feature>
<comment type="subcellular location">
    <subcellularLocation>
        <location evidence="1">Cell membrane</location>
        <topology evidence="1">Multi-pass membrane protein</topology>
    </subcellularLocation>
</comment>
<evidence type="ECO:0000256" key="4">
    <source>
        <dbReference type="ARBA" id="ARBA00022989"/>
    </source>
</evidence>
<dbReference type="SUPFAM" id="SSF81342">
    <property type="entry name" value="Transmembrane di-heme cytochromes"/>
    <property type="match status" value="1"/>
</dbReference>